<dbReference type="Pfam" id="PF04069">
    <property type="entry name" value="OpuAC"/>
    <property type="match status" value="1"/>
</dbReference>
<keyword evidence="1" id="KW-0812">Transmembrane</keyword>
<dbReference type="Gene3D" id="3.40.190.120">
    <property type="entry name" value="Osmoprotection protein (prox), domain 2"/>
    <property type="match status" value="1"/>
</dbReference>
<dbReference type="Proteomes" id="UP000830115">
    <property type="component" value="Chromosome"/>
</dbReference>
<evidence type="ECO:0000313" key="3">
    <source>
        <dbReference type="EMBL" id="UQA95182.1"/>
    </source>
</evidence>
<organism evidence="3 4">
    <name type="scientific">Streptomyces halobius</name>
    <dbReference type="NCBI Taxonomy" id="2879846"/>
    <lineage>
        <taxon>Bacteria</taxon>
        <taxon>Bacillati</taxon>
        <taxon>Actinomycetota</taxon>
        <taxon>Actinomycetes</taxon>
        <taxon>Kitasatosporales</taxon>
        <taxon>Streptomycetaceae</taxon>
        <taxon>Streptomyces</taxon>
    </lineage>
</organism>
<evidence type="ECO:0000256" key="1">
    <source>
        <dbReference type="SAM" id="Phobius"/>
    </source>
</evidence>
<keyword evidence="4" id="KW-1185">Reference proteome</keyword>
<feature type="domain" description="ABC-type glycine betaine transport system substrate-binding" evidence="2">
    <location>
        <begin position="86"/>
        <end position="354"/>
    </location>
</feature>
<reference evidence="3" key="1">
    <citation type="submission" date="2021-10" db="EMBL/GenBank/DDBJ databases">
        <title>Streptomyces nigrumlapis sp.nov.,an antimicrobial producing actinobacterium isolated from Black Gobi rocks.</title>
        <authorList>
            <person name="Wen Y."/>
            <person name="Zhang W."/>
            <person name="Liu X.G."/>
        </authorList>
    </citation>
    <scope>NUCLEOTIDE SEQUENCE</scope>
    <source>
        <strain evidence="3">ST13-2-2</strain>
    </source>
</reference>
<dbReference type="InterPro" id="IPR007210">
    <property type="entry name" value="ABC_Gly_betaine_transp_sub-bd"/>
</dbReference>
<evidence type="ECO:0000259" key="2">
    <source>
        <dbReference type="Pfam" id="PF04069"/>
    </source>
</evidence>
<dbReference type="Gene3D" id="3.40.190.10">
    <property type="entry name" value="Periplasmic binding protein-like II"/>
    <property type="match status" value="1"/>
</dbReference>
<sequence length="362" mass="38320">MAPYGALRHDPKGMGGGAPWGNLPAVAEGGTWGTAPVRRRSVVLALAGALLAAVGLSGCGLVSGSPMTDDVKPGTVGRGEPLKGAQLTVTSKEFTENIILGQIMGLIFKAAGATVIDKTNIQGTIGAREAVRTGAADGMYEYTGTGWITHLGHEKPIPDEQKQWEAVRDADRANGLVWLPQSTLNNTYALALNPANAKKYGVKTLSDLAALLKKDPDAVTLCVENEFATRNDGLPGMAKAYGMSIPPGNIRKMSAGVIYTQTVKGTACTFGEVYTTDGRIKAMGLTVLADDKHFFPNYNAAPEMNAATMKKYPQIAGLLAPVTKALDNTVAQQLNRKVDVDGEDPHEVAKEWLIEKGFIREG</sequence>
<proteinExistence type="predicted"/>
<gene>
    <name evidence="3" type="ORF">K9S39_27980</name>
</gene>
<name>A0ABY4MCR1_9ACTN</name>
<dbReference type="RefSeq" id="WP_248866057.1">
    <property type="nucleotide sequence ID" value="NZ_CP086322.1"/>
</dbReference>
<evidence type="ECO:0000313" key="4">
    <source>
        <dbReference type="Proteomes" id="UP000830115"/>
    </source>
</evidence>
<dbReference type="CDD" id="cd13611">
    <property type="entry name" value="PBP2_YehZ"/>
    <property type="match status" value="1"/>
</dbReference>
<keyword evidence="1" id="KW-0472">Membrane</keyword>
<feature type="transmembrane region" description="Helical" evidence="1">
    <location>
        <begin position="42"/>
        <end position="63"/>
    </location>
</feature>
<accession>A0ABY4MCR1</accession>
<keyword evidence="1" id="KW-1133">Transmembrane helix</keyword>
<dbReference type="SUPFAM" id="SSF53850">
    <property type="entry name" value="Periplasmic binding protein-like II"/>
    <property type="match status" value="1"/>
</dbReference>
<dbReference type="EMBL" id="CP086322">
    <property type="protein sequence ID" value="UQA95182.1"/>
    <property type="molecule type" value="Genomic_DNA"/>
</dbReference>
<protein>
    <submittedName>
        <fullName evidence="3">Glycine betaine ABC transporter substrate-binding protein</fullName>
    </submittedName>
</protein>